<evidence type="ECO:0000313" key="1">
    <source>
        <dbReference type="EMBL" id="KAK9181486.1"/>
    </source>
</evidence>
<organism evidence="1 2">
    <name type="scientific">Citrus x changshan-huyou</name>
    <dbReference type="NCBI Taxonomy" id="2935761"/>
    <lineage>
        <taxon>Eukaryota</taxon>
        <taxon>Viridiplantae</taxon>
        <taxon>Streptophyta</taxon>
        <taxon>Embryophyta</taxon>
        <taxon>Tracheophyta</taxon>
        <taxon>Spermatophyta</taxon>
        <taxon>Magnoliopsida</taxon>
        <taxon>eudicotyledons</taxon>
        <taxon>Gunneridae</taxon>
        <taxon>Pentapetalae</taxon>
        <taxon>rosids</taxon>
        <taxon>malvids</taxon>
        <taxon>Sapindales</taxon>
        <taxon>Rutaceae</taxon>
        <taxon>Aurantioideae</taxon>
        <taxon>Citrus</taxon>
    </lineage>
</organism>
<sequence>MDLLRIRERREPQACGRSLQKDIITCVTFYEASQITFIHRFTSAFPSALPRLHLTYEGLWKLHEFPLASLLSPNTGSWDFGLGIWKLLVQGHRVSKKVISP</sequence>
<name>A0AAP0LNY0_9ROSI</name>
<reference evidence="1 2" key="1">
    <citation type="submission" date="2024-05" db="EMBL/GenBank/DDBJ databases">
        <title>Haplotype-resolved chromosome-level genome assembly of Huyou (Citrus changshanensis).</title>
        <authorList>
            <person name="Miao C."/>
            <person name="Chen W."/>
            <person name="Wu Y."/>
            <person name="Wang L."/>
            <person name="Zhao S."/>
            <person name="Grierson D."/>
            <person name="Xu C."/>
            <person name="Chen K."/>
        </authorList>
    </citation>
    <scope>NUCLEOTIDE SEQUENCE [LARGE SCALE GENOMIC DNA]</scope>
    <source>
        <strain evidence="1">01-14</strain>
        <tissue evidence="1">Leaf</tissue>
    </source>
</reference>
<evidence type="ECO:0000313" key="2">
    <source>
        <dbReference type="Proteomes" id="UP001428341"/>
    </source>
</evidence>
<gene>
    <name evidence="1" type="ORF">WN944_024623</name>
</gene>
<keyword evidence="2" id="KW-1185">Reference proteome</keyword>
<dbReference type="Proteomes" id="UP001428341">
    <property type="component" value="Unassembled WGS sequence"/>
</dbReference>
<comment type="caution">
    <text evidence="1">The sequence shown here is derived from an EMBL/GenBank/DDBJ whole genome shotgun (WGS) entry which is preliminary data.</text>
</comment>
<protein>
    <submittedName>
        <fullName evidence="1">Uncharacterized protein</fullName>
    </submittedName>
</protein>
<accession>A0AAP0LNY0</accession>
<dbReference type="EMBL" id="JBCGBO010000024">
    <property type="protein sequence ID" value="KAK9181486.1"/>
    <property type="molecule type" value="Genomic_DNA"/>
</dbReference>
<dbReference type="AlphaFoldDB" id="A0AAP0LNY0"/>
<proteinExistence type="predicted"/>